<evidence type="ECO:0000256" key="5">
    <source>
        <dbReference type="ARBA" id="ARBA00022840"/>
    </source>
</evidence>
<evidence type="ECO:0000313" key="9">
    <source>
        <dbReference type="Proteomes" id="UP000823046"/>
    </source>
</evidence>
<evidence type="ECO:0000256" key="3">
    <source>
        <dbReference type="ARBA" id="ARBA00022490"/>
    </source>
</evidence>
<accession>A0ABQ7JA39</accession>
<comment type="subcellular location">
    <subcellularLocation>
        <location evidence="1">Cytoplasm</location>
    </subcellularLocation>
</comment>
<reference evidence="8 9" key="1">
    <citation type="journal article" date="2020" name="bioRxiv">
        <title>Metabolic contributions of an alphaproteobacterial endosymbiont in the apicomplexan Cardiosporidium cionae.</title>
        <authorList>
            <person name="Hunter E.S."/>
            <person name="Paight C.J."/>
            <person name="Lane C.E."/>
        </authorList>
    </citation>
    <scope>NUCLEOTIDE SEQUENCE [LARGE SCALE GENOMIC DNA]</scope>
    <source>
        <strain evidence="8">ESH_2018</strain>
    </source>
</reference>
<dbReference type="Pfam" id="PF00118">
    <property type="entry name" value="Cpn60_TCP1"/>
    <property type="match status" value="1"/>
</dbReference>
<keyword evidence="4 7" id="KW-0547">Nucleotide-binding</keyword>
<dbReference type="CDD" id="cd03341">
    <property type="entry name" value="TCP1_theta"/>
    <property type="match status" value="1"/>
</dbReference>
<dbReference type="InterPro" id="IPR017998">
    <property type="entry name" value="Chaperone_TCP-1"/>
</dbReference>
<dbReference type="SUPFAM" id="SSF54849">
    <property type="entry name" value="GroEL-intermediate domain like"/>
    <property type="match status" value="1"/>
</dbReference>
<evidence type="ECO:0000256" key="2">
    <source>
        <dbReference type="ARBA" id="ARBA00008020"/>
    </source>
</evidence>
<evidence type="ECO:0000256" key="7">
    <source>
        <dbReference type="RuleBase" id="RU004187"/>
    </source>
</evidence>
<dbReference type="Proteomes" id="UP000823046">
    <property type="component" value="Unassembled WGS sequence"/>
</dbReference>
<evidence type="ECO:0000256" key="6">
    <source>
        <dbReference type="ARBA" id="ARBA00023186"/>
    </source>
</evidence>
<dbReference type="PRINTS" id="PR00304">
    <property type="entry name" value="TCOMPLEXTCP1"/>
</dbReference>
<dbReference type="InterPro" id="IPR027410">
    <property type="entry name" value="TCP-1-like_intermed_sf"/>
</dbReference>
<dbReference type="InterPro" id="IPR027413">
    <property type="entry name" value="GROEL-like_equatorial_sf"/>
</dbReference>
<dbReference type="SUPFAM" id="SSF52029">
    <property type="entry name" value="GroEL apical domain-like"/>
    <property type="match status" value="1"/>
</dbReference>
<dbReference type="Gene3D" id="3.30.260.10">
    <property type="entry name" value="TCP-1-like chaperonin intermediate domain"/>
    <property type="match status" value="1"/>
</dbReference>
<dbReference type="InterPro" id="IPR027409">
    <property type="entry name" value="GroEL-like_apical_dom_sf"/>
</dbReference>
<sequence length="539" mass="58166">MFANRHGLSSLLKEGGKVLSGVEEVALKNIEACRYLSTITQTSLGPNSMNKLIVNRLEKRFVTSDAAVMISELEVEHPAAKLLIQAAKMQENEFGDFTNFVLTFGGELLNQAEALIKQGLHTADISKGYETAITKCLEYLNEASCWEIKDVRNPVAICEAIKPVIASKQGSTDGKIFQLVAETVALVLPPNLKDFNTENIRVAQLIGGSIDMSYSINGMVILRDSEGNIKKKKNPKVLILSCGLEITGTEATSTVLLKNAQELLDFTKGEEHQMETLISGIQQAGVGVIISNGAISEIAQHYCNKYDILTLRVPSKHEIRRLCRSLGAVALVRLGVPLPEEIGVAESVEVQEIASKKVTVIRAKDSRVGTIVLRGATKNVLDEVERAIDDSISCVKSFLNDPKFVAGAGAIEIHLAHKLQELGSNIPGLDQYAVLKFATALECIPKIIASNAGYNPTEAITKLYAAHQQGEITTGINITGPSMILDAKTEGIFDHKETKFWAIKLAVDAVLTILRVDQILMAKPAGGPAPPAPGAPDLD</sequence>
<keyword evidence="3" id="KW-0963">Cytoplasm</keyword>
<dbReference type="Gene3D" id="1.10.560.10">
    <property type="entry name" value="GroEL-like equatorial domain"/>
    <property type="match status" value="1"/>
</dbReference>
<evidence type="ECO:0000256" key="1">
    <source>
        <dbReference type="ARBA" id="ARBA00004496"/>
    </source>
</evidence>
<dbReference type="InterPro" id="IPR012721">
    <property type="entry name" value="Chap_CCT_theta"/>
</dbReference>
<gene>
    <name evidence="8" type="ORF">IE077_000404</name>
</gene>
<protein>
    <submittedName>
        <fullName evidence="8">T complex chaperonin</fullName>
    </submittedName>
</protein>
<evidence type="ECO:0000313" key="8">
    <source>
        <dbReference type="EMBL" id="KAF8820834.1"/>
    </source>
</evidence>
<name>A0ABQ7JA39_9APIC</name>
<proteinExistence type="inferred from homology"/>
<keyword evidence="5 7" id="KW-0067">ATP-binding</keyword>
<evidence type="ECO:0000256" key="4">
    <source>
        <dbReference type="ARBA" id="ARBA00022741"/>
    </source>
</evidence>
<keyword evidence="6 7" id="KW-0143">Chaperone</keyword>
<dbReference type="Gene3D" id="3.50.7.10">
    <property type="entry name" value="GroEL"/>
    <property type="match status" value="1"/>
</dbReference>
<dbReference type="InterPro" id="IPR002423">
    <property type="entry name" value="Cpn60/GroEL/TCP-1"/>
</dbReference>
<dbReference type="EMBL" id="JADAQX010000290">
    <property type="protein sequence ID" value="KAF8820834.1"/>
    <property type="molecule type" value="Genomic_DNA"/>
</dbReference>
<dbReference type="NCBIfam" id="TIGR02346">
    <property type="entry name" value="chap_CCT_theta"/>
    <property type="match status" value="1"/>
</dbReference>
<dbReference type="SUPFAM" id="SSF48592">
    <property type="entry name" value="GroEL equatorial domain-like"/>
    <property type="match status" value="1"/>
</dbReference>
<comment type="similarity">
    <text evidence="2 7">Belongs to the TCP-1 chaperonin family.</text>
</comment>
<keyword evidence="9" id="KW-1185">Reference proteome</keyword>
<comment type="caution">
    <text evidence="8">The sequence shown here is derived from an EMBL/GenBank/DDBJ whole genome shotgun (WGS) entry which is preliminary data.</text>
</comment>
<organism evidence="8 9">
    <name type="scientific">Cardiosporidium cionae</name>
    <dbReference type="NCBI Taxonomy" id="476202"/>
    <lineage>
        <taxon>Eukaryota</taxon>
        <taxon>Sar</taxon>
        <taxon>Alveolata</taxon>
        <taxon>Apicomplexa</taxon>
        <taxon>Aconoidasida</taxon>
        <taxon>Nephromycida</taxon>
        <taxon>Cardiosporidium</taxon>
    </lineage>
</organism>
<dbReference type="PANTHER" id="PTHR11353">
    <property type="entry name" value="CHAPERONIN"/>
    <property type="match status" value="1"/>
</dbReference>